<feature type="compositionally biased region" description="Basic and acidic residues" evidence="1">
    <location>
        <begin position="629"/>
        <end position="638"/>
    </location>
</feature>
<feature type="transmembrane region" description="Helical" evidence="2">
    <location>
        <begin position="491"/>
        <end position="510"/>
    </location>
</feature>
<dbReference type="InterPro" id="IPR050327">
    <property type="entry name" value="Proton-linked_MCT"/>
</dbReference>
<proteinExistence type="predicted"/>
<feature type="region of interest" description="Disordered" evidence="1">
    <location>
        <begin position="1041"/>
        <end position="1089"/>
    </location>
</feature>
<evidence type="ECO:0000256" key="2">
    <source>
        <dbReference type="SAM" id="Phobius"/>
    </source>
</evidence>
<feature type="compositionally biased region" description="Low complexity" evidence="1">
    <location>
        <begin position="2410"/>
        <end position="2420"/>
    </location>
</feature>
<dbReference type="SMART" id="SM00494">
    <property type="entry name" value="ChtBD2"/>
    <property type="match status" value="3"/>
</dbReference>
<feature type="transmembrane region" description="Helical" evidence="2">
    <location>
        <begin position="110"/>
        <end position="132"/>
    </location>
</feature>
<accession>A0A8S4D2L7</accession>
<sequence length="2583" mass="284120">MDVEERVHSAPWRWSLLLSVVVLNICLPSLVLSYGTLLAHGVSYGLPLGLGVCTPAILVLTFCLSQCWCRDAADSWGGPTGYRVMAAAGLMLIVASLVICAFLPFHLQPFIYGILGGLGSSIISAQVDAVVFDCYDTRLAIVRGLSLIGQAVGLSIFPHLITSLVENYGYSMSYIVLSAVMLHALPAILLLKSTDIKRPTTFSRYNDLAKSYAIFSNDSVNNFYSNELHLQDMSKSWKSPSGQSSSEDEMDDIYDDDDHVNTAAVTPPPSPEEKRRNIFGVEILPEIPEETEDSDDNKSDINANNNQRRKFSNAIKRLSTIGDNFDEYIGKQTRRDSNTESSNRDEYSEIDITYETIAPITEIRREKVFNSFSFRCQSAYASVRRSLWMPSYRIYRFRRRTLYLMYNINDTFIKPLTRSLSCWLFYPALLLSFTRLMLITVFMALLPLTNLNMKPKTSMIETNFILSLMGFTWISFMLTTPWLAHIPKRNCKYLSVIGLSIITAACYVIAETYSHDAFSIACVITGTGFGALLSSWESAAQDFIGVHKWSKTLVTIETALAVDCGGKPFHCDNSTHFKICVDFGNGVSSTMDDFVIQCPPGTECRDTNHYECEFLKPTTLAPPVQSDDTNDKIEERSPKNASPLIEVVNTVSSDQHVTEHSEKILNTDSQFNTNENIASNSSGVTETDTTAFSYPVTMKPLMDQTTSAYENDGDPYKLITTTATTASDLSMVTTSRPELFNKVTTEGQRSEPDEKVITSAVSSTTQSDNIVPMVTKSLVKVSVQPIITETVSHKLETSVSEDVQESSFSRSETPHSTDETPLSSTVSEILSYTTNPYVTNSMSTVYDSTAVQAATPENTFDKNNNHESNHNLNLTNQNVDHTKSSESPVETTTRDVKTFSHDTLPSNILTNEVPNTKEYTLVTTTKPTDNGEELSTKDITVSQKIDNGNNSTSKFLIIVPEIIDIQSNQTNKTTLDEDFDSNYYVKGNINEAVDYISSLLHNSNFSMTEIQDELNVTTADLLNLPDLDKISLLLSKSERANENATVQDYTESSLTSSNLTKHEKSDNKYSETVSEDYLQNDKPVDNSTTTTFETLSSESEIIDQNTKDINTQLGSFMLAMTETSAIHEPQQNNLNTTDTIEDKSITGLFNSVRKIHDDSIKINVTTSTESSSDSNATKPLTAYESINSNKTETILINSFMPVTQNVNTYLLGGETIGDSNFTLYITNYTQNPDTESIIQSETTNDAILRVKPLEKNTVNQRQYPTQEESTVKSINYELNPSKILSDSKNPLKSTTESAQILNVTEKDTNMINDADSIMSPNNLNSDKKRDVKTTSKDENVFVSTVSDSKVANLTNGLYIEIKSTDGVELTQNKVSNGTVSAININTKTIGNDFVTFRPIDDQQKMPVTEPYLNSGANVKTQVLTEENSAVSRSTISDTDLNGSVVENTISQNSMANINASNAVVSTPLPMISNININTVNTKLTSTEASVVENEDASSTMINVGAINNDTDINMNESDAIINTTTSTTHQIGDDGGLNILNTTQTNTESAVVNVNYSEQNKTGDISTNSPVTTNPVTGATYKNGRVTISMSTKNSEAIYIDNSGNSENGMKLKNSEGIYSEITKSNLSVLDVVTAIPIGSMQPATTVSSPVTTDNETGRMTVIIDANSEVTTKIYESNAPNTAPSTSIVRPPDTVSKEVHIMKEFNSSINKEILSPEEPVLGVVNTVPISTTSQVPYSTDRSEKIDNRMNTTSTQQPKTASSSNNVASVLGLIDTPNTKEIKIRNENVKVEKTTPFSSETTLSADEHILGVINTVPISTTSQKPYGIDNPVKSDGGINSASTHELKTVKAPKSVASAVASNNTEIKQSNENVKAVNTTPLNKETLANENGMYEVVSIPCSGSTISDSPAVNNNKPDSSSATTVNNVVKKVTEPTDAPTRTESLIANVNMLNGVYTTPMSTQITKSRQNAPKVVITVPITTESPVPITKASTLANVNTLKIVNTIPIKSDIKITKEPNLQGVTDTVTTVTKEPITIGTYKPLAPSTTKEYTTPISVQSRVFNQNTPTIRTNKTNEIKTVNTELNLNGSGPVTTLIDRDRLQTNVNITEKQITSEYAQGKVVTVLLRTNSSVPNSTKQPIVNRKIVTTNRMSTEVPVTSENAPGLPKTIPIKTTRPLPNSTQRPIIDFTIPMSSKSPTKVVKNTEQANRPTSATTQTIAMKTKINISNKSLITPTTPQIMLKNKTNSFENVTKTHTTTKKTNGTGLNTGHGIHHTPVQTKSNPVNKDINTSLTLVTSKSFNCTKAGRGRFADKHDCRKFYICVDKHAIVGTCPVHTVFSDIKKQCTKNLSHCIRNNEFKCIKPGRYPDMTAKNIYYICVKNGPAFIRFKFQCQQGFHLNKETVKCIHNEQPSSNQSTSSLESSKNRSESDSDGGKKTKESESEKESSKKRSDSESDSSKKRRQSESESSRKRSDSDSDSSKKSGDSESDSSKKRSDSDSDSSRKRSDSETSSSSDDKKSKERKRSDSVCTEEGKIPHPDNCRKYYVCYKTKKSELRKRRRKCDSDEVFHKDKKKCVDADSYECQD</sequence>
<feature type="region of interest" description="Disordered" evidence="1">
    <location>
        <begin position="2153"/>
        <end position="2182"/>
    </location>
</feature>
<feature type="transmembrane region" description="Helical" evidence="2">
    <location>
        <begin position="171"/>
        <end position="191"/>
    </location>
</feature>
<feature type="domain" description="Chitin-binding type-2" evidence="3">
    <location>
        <begin position="2297"/>
        <end position="2352"/>
    </location>
</feature>
<dbReference type="GO" id="GO:0008061">
    <property type="term" value="F:chitin binding"/>
    <property type="evidence" value="ECO:0007669"/>
    <property type="project" value="InterPro"/>
</dbReference>
<dbReference type="PANTHER" id="PTHR11360:SF284">
    <property type="entry name" value="EG:103B4.3 PROTEIN-RELATED"/>
    <property type="match status" value="1"/>
</dbReference>
<dbReference type="GO" id="GO:0005576">
    <property type="term" value="C:extracellular region"/>
    <property type="evidence" value="ECO:0007669"/>
    <property type="project" value="InterPro"/>
</dbReference>
<keyword evidence="2" id="KW-0472">Membrane</keyword>
<feature type="transmembrane region" description="Helical" evidence="2">
    <location>
        <begin position="144"/>
        <end position="165"/>
    </location>
</feature>
<feature type="domain" description="Chitin-binding type-2" evidence="3">
    <location>
        <begin position="2524"/>
        <end position="2583"/>
    </location>
</feature>
<comment type="caution">
    <text evidence="4">The sequence shown here is derived from an EMBL/GenBank/DDBJ whole genome shotgun (WGS) entry which is preliminary data.</text>
</comment>
<feature type="compositionally biased region" description="Polar residues" evidence="1">
    <location>
        <begin position="1042"/>
        <end position="1059"/>
    </location>
</feature>
<protein>
    <submittedName>
        <fullName evidence="4">(diamondback moth) hypothetical protein</fullName>
    </submittedName>
</protein>
<feature type="compositionally biased region" description="Polar residues" evidence="1">
    <location>
        <begin position="2274"/>
        <end position="2283"/>
    </location>
</feature>
<evidence type="ECO:0000313" key="5">
    <source>
        <dbReference type="Proteomes" id="UP000653454"/>
    </source>
</evidence>
<feature type="transmembrane region" description="Helical" evidence="2">
    <location>
        <begin position="44"/>
        <end position="64"/>
    </location>
</feature>
<dbReference type="InterPro" id="IPR011701">
    <property type="entry name" value="MFS"/>
</dbReference>
<feature type="compositionally biased region" description="Low complexity" evidence="1">
    <location>
        <begin position="2254"/>
        <end position="2268"/>
    </location>
</feature>
<evidence type="ECO:0000313" key="4">
    <source>
        <dbReference type="EMBL" id="CAG9091068.1"/>
    </source>
</evidence>
<feature type="region of interest" description="Disordered" evidence="1">
    <location>
        <begin position="621"/>
        <end position="642"/>
    </location>
</feature>
<feature type="region of interest" description="Disordered" evidence="1">
    <location>
        <begin position="795"/>
        <end position="824"/>
    </location>
</feature>
<reference evidence="4" key="1">
    <citation type="submission" date="2020-11" db="EMBL/GenBank/DDBJ databases">
        <authorList>
            <person name="Whiteford S."/>
        </authorList>
    </citation>
    <scope>NUCLEOTIDE SEQUENCE</scope>
</reference>
<dbReference type="InterPro" id="IPR036259">
    <property type="entry name" value="MFS_trans_sf"/>
</dbReference>
<feature type="transmembrane region" description="Helical" evidence="2">
    <location>
        <begin position="84"/>
        <end position="104"/>
    </location>
</feature>
<dbReference type="Pfam" id="PF07690">
    <property type="entry name" value="MFS_1"/>
    <property type="match status" value="1"/>
</dbReference>
<evidence type="ECO:0000259" key="3">
    <source>
        <dbReference type="PROSITE" id="PS50940"/>
    </source>
</evidence>
<dbReference type="PANTHER" id="PTHR11360">
    <property type="entry name" value="MONOCARBOXYLATE TRANSPORTER"/>
    <property type="match status" value="1"/>
</dbReference>
<feature type="compositionally biased region" description="Basic and acidic residues" evidence="1">
    <location>
        <begin position="2421"/>
        <end position="2538"/>
    </location>
</feature>
<dbReference type="SUPFAM" id="SSF57625">
    <property type="entry name" value="Invertebrate chitin-binding proteins"/>
    <property type="match status" value="2"/>
</dbReference>
<feature type="compositionally biased region" description="Low complexity" evidence="1">
    <location>
        <begin position="235"/>
        <end position="245"/>
    </location>
</feature>
<gene>
    <name evidence="4" type="ORF">PLXY2_LOCUS746</name>
</gene>
<feature type="compositionally biased region" description="Basic and acidic residues" evidence="1">
    <location>
        <begin position="1060"/>
        <end position="1069"/>
    </location>
</feature>
<feature type="compositionally biased region" description="Polar residues" evidence="1">
    <location>
        <begin position="797"/>
        <end position="811"/>
    </location>
</feature>
<feature type="transmembrane region" description="Helical" evidence="2">
    <location>
        <begin position="423"/>
        <end position="444"/>
    </location>
</feature>
<dbReference type="PROSITE" id="PS50940">
    <property type="entry name" value="CHIT_BIND_II"/>
    <property type="match status" value="2"/>
</dbReference>
<dbReference type="Proteomes" id="UP000653454">
    <property type="component" value="Unassembled WGS sequence"/>
</dbReference>
<dbReference type="SUPFAM" id="SSF103473">
    <property type="entry name" value="MFS general substrate transporter"/>
    <property type="match status" value="2"/>
</dbReference>
<feature type="region of interest" description="Disordered" evidence="1">
    <location>
        <begin position="2254"/>
        <end position="2283"/>
    </location>
</feature>
<keyword evidence="2" id="KW-1133">Transmembrane helix</keyword>
<organism evidence="4 5">
    <name type="scientific">Plutella xylostella</name>
    <name type="common">Diamondback moth</name>
    <name type="synonym">Plutella maculipennis</name>
    <dbReference type="NCBI Taxonomy" id="51655"/>
    <lineage>
        <taxon>Eukaryota</taxon>
        <taxon>Metazoa</taxon>
        <taxon>Ecdysozoa</taxon>
        <taxon>Arthropoda</taxon>
        <taxon>Hexapoda</taxon>
        <taxon>Insecta</taxon>
        <taxon>Pterygota</taxon>
        <taxon>Neoptera</taxon>
        <taxon>Endopterygota</taxon>
        <taxon>Lepidoptera</taxon>
        <taxon>Glossata</taxon>
        <taxon>Ditrysia</taxon>
        <taxon>Yponomeutoidea</taxon>
        <taxon>Plutellidae</taxon>
        <taxon>Plutella</taxon>
    </lineage>
</organism>
<feature type="region of interest" description="Disordered" evidence="1">
    <location>
        <begin position="235"/>
        <end position="308"/>
    </location>
</feature>
<feature type="transmembrane region" description="Helical" evidence="2">
    <location>
        <begin position="12"/>
        <end position="32"/>
    </location>
</feature>
<dbReference type="InterPro" id="IPR002557">
    <property type="entry name" value="Chitin-bd_dom"/>
</dbReference>
<evidence type="ECO:0000256" key="1">
    <source>
        <dbReference type="SAM" id="MobiDB-lite"/>
    </source>
</evidence>
<dbReference type="Pfam" id="PF01607">
    <property type="entry name" value="CBM_14"/>
    <property type="match status" value="2"/>
</dbReference>
<keyword evidence="5" id="KW-1185">Reference proteome</keyword>
<dbReference type="Gene3D" id="2.170.140.10">
    <property type="entry name" value="Chitin binding domain"/>
    <property type="match status" value="2"/>
</dbReference>
<feature type="compositionally biased region" description="Acidic residues" evidence="1">
    <location>
        <begin position="246"/>
        <end position="258"/>
    </location>
</feature>
<dbReference type="EMBL" id="CAJHNJ030000002">
    <property type="protein sequence ID" value="CAG9091068.1"/>
    <property type="molecule type" value="Genomic_DNA"/>
</dbReference>
<keyword evidence="2" id="KW-0812">Transmembrane</keyword>
<feature type="transmembrane region" description="Helical" evidence="2">
    <location>
        <begin position="464"/>
        <end position="484"/>
    </location>
</feature>
<feature type="region of interest" description="Disordered" evidence="1">
    <location>
        <begin position="2407"/>
        <end position="2538"/>
    </location>
</feature>
<dbReference type="InterPro" id="IPR036508">
    <property type="entry name" value="Chitin-bd_dom_sf"/>
</dbReference>
<name>A0A8S4D2L7_PLUXY</name>
<dbReference type="GO" id="GO:0008028">
    <property type="term" value="F:monocarboxylic acid transmembrane transporter activity"/>
    <property type="evidence" value="ECO:0007669"/>
    <property type="project" value="TreeGrafter"/>
</dbReference>